<feature type="transmembrane region" description="Helical" evidence="1">
    <location>
        <begin position="131"/>
        <end position="150"/>
    </location>
</feature>
<dbReference type="RefSeq" id="WP_145243397.1">
    <property type="nucleotide sequence ID" value="NZ_CP036273.1"/>
</dbReference>
<keyword evidence="4" id="KW-1185">Reference proteome</keyword>
<feature type="transmembrane region" description="Helical" evidence="1">
    <location>
        <begin position="295"/>
        <end position="313"/>
    </location>
</feature>
<evidence type="ECO:0000256" key="1">
    <source>
        <dbReference type="SAM" id="Phobius"/>
    </source>
</evidence>
<feature type="signal peptide" evidence="2">
    <location>
        <begin position="1"/>
        <end position="36"/>
    </location>
</feature>
<feature type="transmembrane region" description="Helical" evidence="1">
    <location>
        <begin position="419"/>
        <end position="441"/>
    </location>
</feature>
<organism evidence="3 4">
    <name type="scientific">Urbifossiella limnaea</name>
    <dbReference type="NCBI Taxonomy" id="2528023"/>
    <lineage>
        <taxon>Bacteria</taxon>
        <taxon>Pseudomonadati</taxon>
        <taxon>Planctomycetota</taxon>
        <taxon>Planctomycetia</taxon>
        <taxon>Gemmatales</taxon>
        <taxon>Gemmataceae</taxon>
        <taxon>Urbifossiella</taxon>
    </lineage>
</organism>
<keyword evidence="2" id="KW-0732">Signal</keyword>
<evidence type="ECO:0000313" key="4">
    <source>
        <dbReference type="Proteomes" id="UP000319576"/>
    </source>
</evidence>
<feature type="transmembrane region" description="Helical" evidence="1">
    <location>
        <begin position="162"/>
        <end position="179"/>
    </location>
</feature>
<dbReference type="Proteomes" id="UP000319576">
    <property type="component" value="Chromosome"/>
</dbReference>
<feature type="chain" id="PRO_5022101348" description="ABC transporter permease" evidence="2">
    <location>
        <begin position="37"/>
        <end position="532"/>
    </location>
</feature>
<dbReference type="AlphaFoldDB" id="A0A517Y0I4"/>
<evidence type="ECO:0000256" key="2">
    <source>
        <dbReference type="SAM" id="SignalP"/>
    </source>
</evidence>
<evidence type="ECO:0000313" key="3">
    <source>
        <dbReference type="EMBL" id="QDU23265.1"/>
    </source>
</evidence>
<evidence type="ECO:0008006" key="5">
    <source>
        <dbReference type="Google" id="ProtNLM"/>
    </source>
</evidence>
<accession>A0A517Y0I4</accession>
<dbReference type="EMBL" id="CP036273">
    <property type="protein sequence ID" value="QDU23265.1"/>
    <property type="molecule type" value="Genomic_DNA"/>
</dbReference>
<feature type="transmembrane region" description="Helical" evidence="1">
    <location>
        <begin position="231"/>
        <end position="250"/>
    </location>
</feature>
<sequence length="532" mass="57593" precursor="true">MFRPFFAAAVASPVRRRSLRQAVALHAVLCVLLAWAAVNNPTPAGRTAVANFALVLGIVEGGALVGWRLTQLPKSQALEFLLVSPLRPRGVFLAEAAVGICRFAVVQLAGLPALAALVWQGLITPADLWPLALMPFAWGVVTGLGVTVWAYEPFAGRKAAEIVALFGVLVYLVVGVLAAEKLPLWLAQLPPAWANAVQAAVLAAHNENPFGVVRNWFDPARDPAEVWDSFVTLHQTAAVAVALFALRAAFRLKPHFHDRHYRPLTADRAARTEDVGERPLSWWAVRRVMEYGGRVNLWLAGGFGLAYAVYLMAGDAWPAWLGRLVFQLFENWGGAPTVAAAMCVLAAVPAAFQFGLWDATISDRCRRLELLLLTDLDGRDYWHASLAAAWRRGHHYLYVAELLWVALAVAGRVEWYEALAAAIGGAVLWMFFFAVGFRAFCTGRQASGLASFLTLGLPLVLFALLKAGLPEVAGLVPVAACYLPAAGGLGMGWAAGLVLMGAATVWLTRRGLTRCDAELRAWYDANQGRKTE</sequence>
<feature type="transmembrane region" description="Helical" evidence="1">
    <location>
        <begin position="396"/>
        <end position="413"/>
    </location>
</feature>
<dbReference type="KEGG" id="uli:ETAA1_52590"/>
<feature type="transmembrane region" description="Helical" evidence="1">
    <location>
        <begin position="333"/>
        <end position="357"/>
    </location>
</feature>
<protein>
    <recommendedName>
        <fullName evidence="5">ABC transporter permease</fullName>
    </recommendedName>
</protein>
<name>A0A517Y0I4_9BACT</name>
<feature type="transmembrane region" description="Helical" evidence="1">
    <location>
        <begin position="448"/>
        <end position="465"/>
    </location>
</feature>
<keyword evidence="1" id="KW-0812">Transmembrane</keyword>
<dbReference type="OrthoDB" id="246958at2"/>
<keyword evidence="1" id="KW-1133">Transmembrane helix</keyword>
<gene>
    <name evidence="3" type="ORF">ETAA1_52590</name>
</gene>
<feature type="transmembrane region" description="Helical" evidence="1">
    <location>
        <begin position="52"/>
        <end position="70"/>
    </location>
</feature>
<keyword evidence="1" id="KW-0472">Membrane</keyword>
<proteinExistence type="predicted"/>
<reference evidence="3 4" key="1">
    <citation type="submission" date="2019-02" db="EMBL/GenBank/DDBJ databases">
        <title>Deep-cultivation of Planctomycetes and their phenomic and genomic characterization uncovers novel biology.</title>
        <authorList>
            <person name="Wiegand S."/>
            <person name="Jogler M."/>
            <person name="Boedeker C."/>
            <person name="Pinto D."/>
            <person name="Vollmers J."/>
            <person name="Rivas-Marin E."/>
            <person name="Kohn T."/>
            <person name="Peeters S.H."/>
            <person name="Heuer A."/>
            <person name="Rast P."/>
            <person name="Oberbeckmann S."/>
            <person name="Bunk B."/>
            <person name="Jeske O."/>
            <person name="Meyerdierks A."/>
            <person name="Storesund J.E."/>
            <person name="Kallscheuer N."/>
            <person name="Luecker S."/>
            <person name="Lage O.M."/>
            <person name="Pohl T."/>
            <person name="Merkel B.J."/>
            <person name="Hornburger P."/>
            <person name="Mueller R.-W."/>
            <person name="Bruemmer F."/>
            <person name="Labrenz M."/>
            <person name="Spormann A.M."/>
            <person name="Op den Camp H."/>
            <person name="Overmann J."/>
            <person name="Amann R."/>
            <person name="Jetten M.S.M."/>
            <person name="Mascher T."/>
            <person name="Medema M.H."/>
            <person name="Devos D.P."/>
            <person name="Kaster A.-K."/>
            <person name="Ovreas L."/>
            <person name="Rohde M."/>
            <person name="Galperin M.Y."/>
            <person name="Jogler C."/>
        </authorList>
    </citation>
    <scope>NUCLEOTIDE SEQUENCE [LARGE SCALE GENOMIC DNA]</scope>
    <source>
        <strain evidence="3 4">ETA_A1</strain>
    </source>
</reference>
<feature type="transmembrane region" description="Helical" evidence="1">
    <location>
        <begin position="485"/>
        <end position="507"/>
    </location>
</feature>
<feature type="transmembrane region" description="Helical" evidence="1">
    <location>
        <begin position="91"/>
        <end position="119"/>
    </location>
</feature>